<feature type="domain" description="FAD/NAD(P)-binding" evidence="14">
    <location>
        <begin position="328"/>
        <end position="644"/>
    </location>
</feature>
<dbReference type="InterPro" id="IPR045024">
    <property type="entry name" value="NDH-2"/>
</dbReference>
<gene>
    <name evidence="16" type="ordered locus">AFE_0098</name>
</gene>
<dbReference type="Pfam" id="PF07992">
    <property type="entry name" value="Pyr_redox_2"/>
    <property type="match status" value="1"/>
</dbReference>
<dbReference type="PRINTS" id="PR00411">
    <property type="entry name" value="PNDRDTASEI"/>
</dbReference>
<keyword evidence="6" id="KW-0274">FAD</keyword>
<reference evidence="16 17" key="1">
    <citation type="journal article" date="2008" name="BMC Genomics">
        <title>Acidithiobacillus ferrooxidans metabolism: from genome sequence to industrial applications.</title>
        <authorList>
            <person name="Valdes J."/>
            <person name="Pedroso I."/>
            <person name="Quatrini R."/>
            <person name="Dodson R.J."/>
            <person name="Tettelin H."/>
            <person name="Blake R.II."/>
            <person name="Eisen J.A."/>
            <person name="Holmes D.S."/>
        </authorList>
    </citation>
    <scope>NUCLEOTIDE SEQUENCE [LARGE SCALE GENOMIC DNA]</scope>
    <source>
        <strain evidence="17">ATCC 23270 / DSM 14882 / CIP 104768 / NCIMB 8455</strain>
    </source>
</reference>
<dbReference type="PANTHER" id="PTHR43706">
    <property type="entry name" value="NADH DEHYDROGENASE"/>
    <property type="match status" value="1"/>
</dbReference>
<dbReference type="InterPro" id="IPR032808">
    <property type="entry name" value="DoxX"/>
</dbReference>
<dbReference type="AlphaFoldDB" id="B7J3J6"/>
<evidence type="ECO:0000256" key="5">
    <source>
        <dbReference type="ARBA" id="ARBA00022692"/>
    </source>
</evidence>
<evidence type="ECO:0000256" key="12">
    <source>
        <dbReference type="ARBA" id="ARBA00047599"/>
    </source>
</evidence>
<dbReference type="PaxDb" id="243159-AFE_0098"/>
<evidence type="ECO:0000256" key="2">
    <source>
        <dbReference type="ARBA" id="ARBA00005272"/>
    </source>
</evidence>
<feature type="transmembrane region" description="Helical" evidence="13">
    <location>
        <begin position="150"/>
        <end position="169"/>
    </location>
</feature>
<dbReference type="eggNOG" id="COG1252">
    <property type="taxonomic scope" value="Bacteria"/>
</dbReference>
<dbReference type="PRINTS" id="PR00368">
    <property type="entry name" value="FADPNR"/>
</dbReference>
<dbReference type="HOGENOM" id="CLU_021575_0_0_6"/>
<dbReference type="InterPro" id="IPR036188">
    <property type="entry name" value="FAD/NAD-bd_sf"/>
</dbReference>
<evidence type="ECO:0000256" key="6">
    <source>
        <dbReference type="ARBA" id="ARBA00022827"/>
    </source>
</evidence>
<feature type="transmembrane region" description="Helical" evidence="13">
    <location>
        <begin position="246"/>
        <end position="271"/>
    </location>
</feature>
<evidence type="ECO:0000259" key="14">
    <source>
        <dbReference type="Pfam" id="PF07992"/>
    </source>
</evidence>
<dbReference type="EMBL" id="CP001219">
    <property type="protein sequence ID" value="ACK80940.1"/>
    <property type="molecule type" value="Genomic_DNA"/>
</dbReference>
<evidence type="ECO:0000256" key="8">
    <source>
        <dbReference type="ARBA" id="ARBA00022989"/>
    </source>
</evidence>
<dbReference type="eggNOG" id="COG2259">
    <property type="taxonomic scope" value="Bacteria"/>
</dbReference>
<keyword evidence="11 13" id="KW-0472">Membrane</keyword>
<feature type="transmembrane region" description="Helical" evidence="13">
    <location>
        <begin position="105"/>
        <end position="138"/>
    </location>
</feature>
<dbReference type="InterPro" id="IPR054585">
    <property type="entry name" value="NDH2-like_C"/>
</dbReference>
<dbReference type="GO" id="GO:0016020">
    <property type="term" value="C:membrane"/>
    <property type="evidence" value="ECO:0007669"/>
    <property type="project" value="UniProtKB-SubCell"/>
</dbReference>
<dbReference type="STRING" id="243159.AFE_0098"/>
<keyword evidence="10" id="KW-0520">NAD</keyword>
<accession>B7J3J6</accession>
<dbReference type="Gene3D" id="3.50.50.100">
    <property type="match status" value="1"/>
</dbReference>
<feature type="domain" description="External alternative NADH-ubiquinone oxidoreductase-like C-terminal" evidence="15">
    <location>
        <begin position="668"/>
        <end position="724"/>
    </location>
</feature>
<comment type="catalytic activity">
    <reaction evidence="12">
        <text>a quinone + NADH + H(+) = a quinol + NAD(+)</text>
        <dbReference type="Rhea" id="RHEA:46160"/>
        <dbReference type="ChEBI" id="CHEBI:15378"/>
        <dbReference type="ChEBI" id="CHEBI:24646"/>
        <dbReference type="ChEBI" id="CHEBI:57540"/>
        <dbReference type="ChEBI" id="CHEBI:57945"/>
        <dbReference type="ChEBI" id="CHEBI:132124"/>
        <dbReference type="EC" id="1.6.5.9"/>
    </reaction>
</comment>
<dbReference type="KEGG" id="afr:AFE_0098"/>
<evidence type="ECO:0000256" key="13">
    <source>
        <dbReference type="SAM" id="Phobius"/>
    </source>
</evidence>
<keyword evidence="9" id="KW-0560">Oxidoreductase</keyword>
<organism evidence="16 17">
    <name type="scientific">Acidithiobacillus ferrooxidans (strain ATCC 23270 / DSM 14882 / CIP 104768 / NCIMB 8455)</name>
    <name type="common">Ferrobacillus ferrooxidans (strain ATCC 23270)</name>
    <dbReference type="NCBI Taxonomy" id="243159"/>
    <lineage>
        <taxon>Bacteria</taxon>
        <taxon>Pseudomonadati</taxon>
        <taxon>Pseudomonadota</taxon>
        <taxon>Acidithiobacillia</taxon>
        <taxon>Acidithiobacillales</taxon>
        <taxon>Acidithiobacillaceae</taxon>
        <taxon>Acidithiobacillus</taxon>
    </lineage>
</organism>
<dbReference type="GO" id="GO:0050136">
    <property type="term" value="F:NADH dehydrogenase (quinone) (non-electrogenic) activity"/>
    <property type="evidence" value="ECO:0007669"/>
    <property type="project" value="UniProtKB-EC"/>
</dbReference>
<dbReference type="PANTHER" id="PTHR43706:SF47">
    <property type="entry name" value="EXTERNAL NADH-UBIQUINONE OXIDOREDUCTASE 1, MITOCHONDRIAL-RELATED"/>
    <property type="match status" value="1"/>
</dbReference>
<dbReference type="InterPro" id="IPR023753">
    <property type="entry name" value="FAD/NAD-binding_dom"/>
</dbReference>
<name>B7J3J6_ACIF2</name>
<dbReference type="Pfam" id="PF07681">
    <property type="entry name" value="DoxX"/>
    <property type="match status" value="1"/>
</dbReference>
<dbReference type="SUPFAM" id="SSF51905">
    <property type="entry name" value="FAD/NAD(P)-binding domain"/>
    <property type="match status" value="1"/>
</dbReference>
<keyword evidence="17" id="KW-1185">Reference proteome</keyword>
<evidence type="ECO:0000256" key="1">
    <source>
        <dbReference type="ARBA" id="ARBA00004141"/>
    </source>
</evidence>
<evidence type="ECO:0000256" key="11">
    <source>
        <dbReference type="ARBA" id="ARBA00023136"/>
    </source>
</evidence>
<evidence type="ECO:0000256" key="10">
    <source>
        <dbReference type="ARBA" id="ARBA00023027"/>
    </source>
</evidence>
<evidence type="ECO:0000256" key="7">
    <source>
        <dbReference type="ARBA" id="ARBA00022946"/>
    </source>
</evidence>
<dbReference type="EC" id="1.6.5.9" evidence="3"/>
<evidence type="ECO:0000256" key="9">
    <source>
        <dbReference type="ARBA" id="ARBA00023002"/>
    </source>
</evidence>
<protein>
    <recommendedName>
        <fullName evidence="3">NADH:ubiquinone reductase (non-electrogenic)</fullName>
        <ecNumber evidence="3">1.6.5.9</ecNumber>
    </recommendedName>
</protein>
<keyword evidence="5 13" id="KW-0812">Transmembrane</keyword>
<evidence type="ECO:0000256" key="3">
    <source>
        <dbReference type="ARBA" id="ARBA00012637"/>
    </source>
</evidence>
<comment type="similarity">
    <text evidence="2">Belongs to the NADH dehydrogenase family.</text>
</comment>
<evidence type="ECO:0000256" key="4">
    <source>
        <dbReference type="ARBA" id="ARBA00022630"/>
    </source>
</evidence>
<dbReference type="Proteomes" id="UP000001362">
    <property type="component" value="Chromosome"/>
</dbReference>
<keyword evidence="7" id="KW-0809">Transit peptide</keyword>
<evidence type="ECO:0000259" key="15">
    <source>
        <dbReference type="Pfam" id="PF22366"/>
    </source>
</evidence>
<dbReference type="Pfam" id="PF22366">
    <property type="entry name" value="NDH2_C"/>
    <property type="match status" value="1"/>
</dbReference>
<feature type="transmembrane region" description="Helical" evidence="13">
    <location>
        <begin position="181"/>
        <end position="199"/>
    </location>
</feature>
<sequence length="752" mass="81117">MPPRVQVTCNAPANLWPSRSGRLNRAERSLRDLATRWLPAPTGALAATYRLLEHSGGPVVDLLIRLWLAKVFFVSGVLRIFGLSIEPYLSGAAYPVPWVEPLSPTYLGAAIQMIIPMLLALGLATRWAALYMLILVLVVQFNYLALDINLYSAVLFGWFVICGAGPLSLDHLLARGLGDTALPFATALTRLAGAVTRYLRPYYQLLIRLWLGLALLAASTETSIPVGLTKLLPEKSLAHFAPAPTLALVGALLVTFGLAARPAALLLMLAVAGMHAAGAADPADVYFMMTLALVGLYGPGDLSLDKWISAILPQISGRQTCPPEGAPHVVIVGAGFGGLACAARLTKTPVRVTLIDRHNYHLFQPLLYQVATASLSPADIAATVRGLFCDHLNVQVLLGQVTGIDTTQRAVLIGKRRLSYDYLVLATGASHSYFGRDEWEPYAPGLKTIDDAVEIRRRILSAFEQAESAEDPAERLGLLTFVIVGGGPTGVELAGDIAELVRHGMEKEFHYFDPASARVVLIQSAARILPTFPGVLSEKAQRSLERLGVEVMLESRVEHIDQEGVRINGERLASRTVLWAAGVVASPAARWLNAAADRSGRVKVEPDLSVAGLPNVFVIGDTALANAWKGKPVPGLAPAAKQGGAYVARTIRRKLQGQSEQPPFAYRHMGSLATIGRKAAVASFNGVNVSGASAWWLWGLIHVALLVGLRNRISVMFNWFWAYLTFKRGTRLITGNEASLAENPVIRTIERP</sequence>
<feature type="transmembrane region" description="Helical" evidence="13">
    <location>
        <begin position="62"/>
        <end position="85"/>
    </location>
</feature>
<evidence type="ECO:0000313" key="17">
    <source>
        <dbReference type="Proteomes" id="UP000001362"/>
    </source>
</evidence>
<feature type="transmembrane region" description="Helical" evidence="13">
    <location>
        <begin position="206"/>
        <end position="226"/>
    </location>
</feature>
<comment type="subcellular location">
    <subcellularLocation>
        <location evidence="1">Membrane</location>
        <topology evidence="1">Multi-pass membrane protein</topology>
    </subcellularLocation>
</comment>
<evidence type="ECO:0000313" key="16">
    <source>
        <dbReference type="EMBL" id="ACK80940.1"/>
    </source>
</evidence>
<keyword evidence="8 13" id="KW-1133">Transmembrane helix</keyword>
<keyword evidence="4" id="KW-0285">Flavoprotein</keyword>
<proteinExistence type="inferred from homology"/>